<accession>A0A3M7QC14</accession>
<evidence type="ECO:0000313" key="2">
    <source>
        <dbReference type="Proteomes" id="UP000276133"/>
    </source>
</evidence>
<dbReference type="AlphaFoldDB" id="A0A3M7QC14"/>
<comment type="caution">
    <text evidence="1">The sequence shown here is derived from an EMBL/GenBank/DDBJ whole genome shotgun (WGS) entry which is preliminary data.</text>
</comment>
<proteinExistence type="predicted"/>
<dbReference type="Proteomes" id="UP000276133">
    <property type="component" value="Unassembled WGS sequence"/>
</dbReference>
<keyword evidence="2" id="KW-1185">Reference proteome</keyword>
<reference evidence="1 2" key="1">
    <citation type="journal article" date="2018" name="Sci. Rep.">
        <title>Genomic signatures of local adaptation to the degree of environmental predictability in rotifers.</title>
        <authorList>
            <person name="Franch-Gras L."/>
            <person name="Hahn C."/>
            <person name="Garcia-Roger E.M."/>
            <person name="Carmona M.J."/>
            <person name="Serra M."/>
            <person name="Gomez A."/>
        </authorList>
    </citation>
    <scope>NUCLEOTIDE SEQUENCE [LARGE SCALE GENOMIC DNA]</scope>
    <source>
        <strain evidence="1">HYR1</strain>
    </source>
</reference>
<protein>
    <submittedName>
        <fullName evidence="1">Uncharacterized protein</fullName>
    </submittedName>
</protein>
<evidence type="ECO:0000313" key="1">
    <source>
        <dbReference type="EMBL" id="RNA08762.1"/>
    </source>
</evidence>
<organism evidence="1 2">
    <name type="scientific">Brachionus plicatilis</name>
    <name type="common">Marine rotifer</name>
    <name type="synonym">Brachionus muelleri</name>
    <dbReference type="NCBI Taxonomy" id="10195"/>
    <lineage>
        <taxon>Eukaryota</taxon>
        <taxon>Metazoa</taxon>
        <taxon>Spiralia</taxon>
        <taxon>Gnathifera</taxon>
        <taxon>Rotifera</taxon>
        <taxon>Eurotatoria</taxon>
        <taxon>Monogononta</taxon>
        <taxon>Pseudotrocha</taxon>
        <taxon>Ploima</taxon>
        <taxon>Brachionidae</taxon>
        <taxon>Brachionus</taxon>
    </lineage>
</organism>
<dbReference type="EMBL" id="REGN01006640">
    <property type="protein sequence ID" value="RNA08762.1"/>
    <property type="molecule type" value="Genomic_DNA"/>
</dbReference>
<sequence>MLDIAVDLAIDSVALALTAPVPAVALASVTAARPVPGATPRRAALAGLRLALTSCAVGCRKVVFDSTIRTKLTLSRAHAERVRRTVAVPALV</sequence>
<name>A0A3M7QC14_BRAPC</name>
<gene>
    <name evidence="1" type="ORF">BpHYR1_039916</name>
</gene>